<keyword evidence="3" id="KW-1185">Reference proteome</keyword>
<proteinExistence type="predicted"/>
<feature type="compositionally biased region" description="Basic and acidic residues" evidence="1">
    <location>
        <begin position="22"/>
        <end position="37"/>
    </location>
</feature>
<name>A0ABN6Z7V0_9FIRM</name>
<protein>
    <submittedName>
        <fullName evidence="2">Uncharacterized protein</fullName>
    </submittedName>
</protein>
<reference evidence="2" key="1">
    <citation type="journal article" date="2024" name="Int. J. Syst. Evol. Microbiol.">
        <title>Turicibacter faecis sp. nov., isolated from faeces of heart failure mouse model.</title>
        <authorList>
            <person name="Imamura Y."/>
            <person name="Motooka D."/>
            <person name="Nakajima Y."/>
            <person name="Ito S."/>
            <person name="Kitakaze M."/>
            <person name="Iida T."/>
            <person name="Nakamura S."/>
        </authorList>
    </citation>
    <scope>NUCLEOTIDE SEQUENCE</scope>
    <source>
        <strain evidence="2">TC023</strain>
    </source>
</reference>
<evidence type="ECO:0000313" key="3">
    <source>
        <dbReference type="Proteomes" id="UP001432099"/>
    </source>
</evidence>
<dbReference type="EMBL" id="AP028127">
    <property type="protein sequence ID" value="BEH89919.1"/>
    <property type="molecule type" value="Genomic_DNA"/>
</dbReference>
<evidence type="ECO:0000313" key="2">
    <source>
        <dbReference type="EMBL" id="BEH89919.1"/>
    </source>
</evidence>
<organism evidence="2 3">
    <name type="scientific">Turicibacter faecis</name>
    <dbReference type="NCBI Taxonomy" id="2963365"/>
    <lineage>
        <taxon>Bacteria</taxon>
        <taxon>Bacillati</taxon>
        <taxon>Bacillota</taxon>
        <taxon>Erysipelotrichia</taxon>
        <taxon>Erysipelotrichales</taxon>
        <taxon>Turicibacteraceae</taxon>
        <taxon>Turicibacter</taxon>
    </lineage>
</organism>
<feature type="region of interest" description="Disordered" evidence="1">
    <location>
        <begin position="22"/>
        <end position="52"/>
    </location>
</feature>
<evidence type="ECO:0000256" key="1">
    <source>
        <dbReference type="SAM" id="MobiDB-lite"/>
    </source>
</evidence>
<gene>
    <name evidence="2" type="ORF">T23_00210</name>
</gene>
<accession>A0ABN6Z7V0</accession>
<sequence length="52" mass="6360">MSRQKDDEKENKKVKKCLTEMVEHDKLEKSPREADKKSYKKDKKTFDRKSRM</sequence>
<dbReference type="Proteomes" id="UP001432099">
    <property type="component" value="Chromosome"/>
</dbReference>
<dbReference type="RefSeq" id="WP_338617725.1">
    <property type="nucleotide sequence ID" value="NZ_AP028127.1"/>
</dbReference>